<dbReference type="GO" id="GO:0009276">
    <property type="term" value="C:Gram-negative-bacterium-type cell wall"/>
    <property type="evidence" value="ECO:0007669"/>
    <property type="project" value="InterPro"/>
</dbReference>
<feature type="compositionally biased region" description="Acidic residues" evidence="10">
    <location>
        <begin position="378"/>
        <end position="392"/>
    </location>
</feature>
<evidence type="ECO:0000313" key="13">
    <source>
        <dbReference type="EMBL" id="MDD1007049.1"/>
    </source>
</evidence>
<gene>
    <name evidence="13" type="primary">gspL</name>
    <name evidence="13" type="ORF">M5G27_06090</name>
</gene>
<dbReference type="GO" id="GO:0015628">
    <property type="term" value="P:protein secretion by the type II secretion system"/>
    <property type="evidence" value="ECO:0007669"/>
    <property type="project" value="InterPro"/>
</dbReference>
<keyword evidence="14" id="KW-1185">Reference proteome</keyword>
<keyword evidence="5" id="KW-0997">Cell inner membrane</keyword>
<protein>
    <submittedName>
        <fullName evidence="13">Type II secretion system protein GspL</fullName>
    </submittedName>
</protein>
<dbReference type="Pfam" id="PF12693">
    <property type="entry name" value="GspL_C"/>
    <property type="match status" value="1"/>
</dbReference>
<evidence type="ECO:0000256" key="8">
    <source>
        <dbReference type="ARBA" id="ARBA00022989"/>
    </source>
</evidence>
<comment type="similarity">
    <text evidence="2">Belongs to the GSP L family.</text>
</comment>
<dbReference type="SUPFAM" id="SSF53067">
    <property type="entry name" value="Actin-like ATPase domain"/>
    <property type="match status" value="1"/>
</dbReference>
<reference evidence="13 14" key="1">
    <citation type="submission" date="2022-05" db="EMBL/GenBank/DDBJ databases">
        <title>Novel Pseudomonas spp. Isolated from a Rainbow Trout Aquaculture Facility.</title>
        <authorList>
            <person name="Testerman T."/>
            <person name="Graf J."/>
        </authorList>
    </citation>
    <scope>NUCLEOTIDE SEQUENCE [LARGE SCALE GENOMIC DNA]</scope>
    <source>
        <strain evidence="13 14">ID1042</strain>
    </source>
</reference>
<keyword evidence="6" id="KW-0812">Transmembrane</keyword>
<dbReference type="Proteomes" id="UP001148185">
    <property type="component" value="Unassembled WGS sequence"/>
</dbReference>
<name>A0A9X4BZ82_9PSED</name>
<evidence type="ECO:0000256" key="7">
    <source>
        <dbReference type="ARBA" id="ARBA00022927"/>
    </source>
</evidence>
<dbReference type="InterPro" id="IPR043129">
    <property type="entry name" value="ATPase_NBD"/>
</dbReference>
<comment type="subcellular location">
    <subcellularLocation>
        <location evidence="1">Cell inner membrane</location>
        <topology evidence="1">Single-pass membrane protein</topology>
    </subcellularLocation>
</comment>
<evidence type="ECO:0000256" key="1">
    <source>
        <dbReference type="ARBA" id="ARBA00004377"/>
    </source>
</evidence>
<dbReference type="GO" id="GO:0015627">
    <property type="term" value="C:type II protein secretion system complex"/>
    <property type="evidence" value="ECO:0007669"/>
    <property type="project" value="InterPro"/>
</dbReference>
<evidence type="ECO:0000259" key="12">
    <source>
        <dbReference type="Pfam" id="PF12693"/>
    </source>
</evidence>
<dbReference type="GO" id="GO:0005886">
    <property type="term" value="C:plasma membrane"/>
    <property type="evidence" value="ECO:0007669"/>
    <property type="project" value="UniProtKB-SubCell"/>
</dbReference>
<evidence type="ECO:0000256" key="5">
    <source>
        <dbReference type="ARBA" id="ARBA00022519"/>
    </source>
</evidence>
<keyword evidence="7" id="KW-0653">Protein transport</keyword>
<feature type="domain" description="GspL cytoplasmic actin-ATPase-like" evidence="11">
    <location>
        <begin position="28"/>
        <end position="164"/>
    </location>
</feature>
<keyword evidence="3" id="KW-0813">Transport</keyword>
<proteinExistence type="inferred from homology"/>
<keyword evidence="4" id="KW-1003">Cell membrane</keyword>
<feature type="region of interest" description="Disordered" evidence="10">
    <location>
        <begin position="366"/>
        <end position="392"/>
    </location>
</feature>
<dbReference type="NCBIfam" id="TIGR01709">
    <property type="entry name" value="typeII_sec_gspL"/>
    <property type="match status" value="1"/>
</dbReference>
<dbReference type="AlphaFoldDB" id="A0A9X4BZ82"/>
<evidence type="ECO:0000256" key="10">
    <source>
        <dbReference type="SAM" id="MobiDB-lite"/>
    </source>
</evidence>
<feature type="domain" description="GspL periplasmic" evidence="12">
    <location>
        <begin position="230"/>
        <end position="338"/>
    </location>
</feature>
<evidence type="ECO:0000256" key="4">
    <source>
        <dbReference type="ARBA" id="ARBA00022475"/>
    </source>
</evidence>
<keyword evidence="9" id="KW-0472">Membrane</keyword>
<evidence type="ECO:0000256" key="9">
    <source>
        <dbReference type="ARBA" id="ARBA00023136"/>
    </source>
</evidence>
<evidence type="ECO:0000256" key="2">
    <source>
        <dbReference type="ARBA" id="ARBA00005318"/>
    </source>
</evidence>
<evidence type="ECO:0000256" key="3">
    <source>
        <dbReference type="ARBA" id="ARBA00022448"/>
    </source>
</evidence>
<dbReference type="EMBL" id="JAMDHA010000004">
    <property type="protein sequence ID" value="MDD1007049.1"/>
    <property type="molecule type" value="Genomic_DNA"/>
</dbReference>
<keyword evidence="8" id="KW-1133">Transmembrane helix</keyword>
<dbReference type="InterPro" id="IPR025691">
    <property type="entry name" value="GspL_pp_dom"/>
</dbReference>
<accession>A0A9X4BZ82</accession>
<evidence type="ECO:0000313" key="14">
    <source>
        <dbReference type="Proteomes" id="UP001148185"/>
    </source>
</evidence>
<dbReference type="InterPro" id="IPR024230">
    <property type="entry name" value="GspL_cyto_dom"/>
</dbReference>
<evidence type="ECO:0000256" key="6">
    <source>
        <dbReference type="ARBA" id="ARBA00022692"/>
    </source>
</evidence>
<dbReference type="Gene3D" id="3.30.420.380">
    <property type="match status" value="1"/>
</dbReference>
<sequence length="392" mass="42400">MNQLRIALPPLADLDLDSELNCAWLDRQGQVSREERRSLKQLSQMPKQPPLMGFLHPADSLLASIDLPPLPANKTAAAVQCAAQALMLGDSSEMHIAHSPRDAAGRVQIAWVPRQSLQRLGQMLKQTGLNLRGLYPAAYSLPVLPGTVACVQDGHLLLRESVQTAQVQPLFDEGVDHALWQPGAQLHWIGDAAPPGADLPMAEAQRWTGPLPGWGLHGALQQQGTEHRGWGRAIGFSALAVAVWVVGLNLYAAREASQGQQLKSQMNQRVKQAFPELPVILNPLQQARQQLAARHKGAADDPSQNFNRLVLQAATGIPFMAGSVERLTFVDGTLQLGLIADARRTGNDKDWQTTLAQAGISVTADDEGWTLRPASEATTDESADNSSEAEDE</sequence>
<dbReference type="Pfam" id="PF05134">
    <property type="entry name" value="T2SSL"/>
    <property type="match status" value="1"/>
</dbReference>
<dbReference type="RefSeq" id="WP_273875510.1">
    <property type="nucleotide sequence ID" value="NZ_JAMDHA010000004.1"/>
</dbReference>
<dbReference type="InterPro" id="IPR007812">
    <property type="entry name" value="T2SS_protein-GspL"/>
</dbReference>
<comment type="caution">
    <text evidence="13">The sequence shown here is derived from an EMBL/GenBank/DDBJ whole genome shotgun (WGS) entry which is preliminary data.</text>
</comment>
<evidence type="ECO:0000259" key="11">
    <source>
        <dbReference type="Pfam" id="PF05134"/>
    </source>
</evidence>
<organism evidence="13 14">
    <name type="scientific">Pseudomonas shahriarae</name>
    <dbReference type="NCBI Taxonomy" id="2745512"/>
    <lineage>
        <taxon>Bacteria</taxon>
        <taxon>Pseudomonadati</taxon>
        <taxon>Pseudomonadota</taxon>
        <taxon>Gammaproteobacteria</taxon>
        <taxon>Pseudomonadales</taxon>
        <taxon>Pseudomonadaceae</taxon>
        <taxon>Pseudomonas</taxon>
    </lineage>
</organism>